<reference evidence="2" key="1">
    <citation type="submission" date="2019-04" db="EMBL/GenBank/DDBJ databases">
        <title>Evolution of Biomass-Degrading Anaerobic Consortia Revealed by Metagenomics.</title>
        <authorList>
            <person name="Peng X."/>
        </authorList>
    </citation>
    <scope>NUCLEOTIDE SEQUENCE</scope>
    <source>
        <strain evidence="2">SIG13</strain>
    </source>
</reference>
<proteinExistence type="predicted"/>
<dbReference type="Proteomes" id="UP000713479">
    <property type="component" value="Unassembled WGS sequence"/>
</dbReference>
<dbReference type="InterPro" id="IPR013783">
    <property type="entry name" value="Ig-like_fold"/>
</dbReference>
<organism evidence="2 3">
    <name type="scientific">Methanobrevibacter millerae</name>
    <dbReference type="NCBI Taxonomy" id="230361"/>
    <lineage>
        <taxon>Archaea</taxon>
        <taxon>Methanobacteriati</taxon>
        <taxon>Methanobacteriota</taxon>
        <taxon>Methanomada group</taxon>
        <taxon>Methanobacteria</taxon>
        <taxon>Methanobacteriales</taxon>
        <taxon>Methanobacteriaceae</taxon>
        <taxon>Methanobrevibacter</taxon>
    </lineage>
</organism>
<dbReference type="EMBL" id="SUTF01000007">
    <property type="protein sequence ID" value="MBE6510921.1"/>
    <property type="molecule type" value="Genomic_DNA"/>
</dbReference>
<evidence type="ECO:0000256" key="1">
    <source>
        <dbReference type="SAM" id="Phobius"/>
    </source>
</evidence>
<feature type="transmembrane region" description="Helical" evidence="1">
    <location>
        <begin position="6"/>
        <end position="25"/>
    </location>
</feature>
<accession>A0A8T3VNM6</accession>
<sequence length="199" mass="21841">MDNNKLIIALVVILIVMIAAGIFLLNPGHAKVDSRVIVTSNSTLHDGDNFTIRLTDLNNTPIANQRVNITIIDANGGKNPQAVTTDANGDGRLQLNGLTLGNYTVNVTYGGNDNYTVCNTTQRLQMTEKVTPQASTTSTSSSKNYDDGYWETSMDADFEYHTEYYSDGNFRQYDRSGRLVGSSYDADQYEVGSNVGFKI</sequence>
<dbReference type="AlphaFoldDB" id="A0A8T3VNM6"/>
<dbReference type="InterPro" id="IPR008964">
    <property type="entry name" value="Invasin/intimin_cell_adhesion"/>
</dbReference>
<keyword evidence="1" id="KW-1133">Transmembrane helix</keyword>
<evidence type="ECO:0008006" key="4">
    <source>
        <dbReference type="Google" id="ProtNLM"/>
    </source>
</evidence>
<comment type="caution">
    <text evidence="2">The sequence shown here is derived from an EMBL/GenBank/DDBJ whole genome shotgun (WGS) entry which is preliminary data.</text>
</comment>
<gene>
    <name evidence="2" type="ORF">E7Z74_06610</name>
</gene>
<dbReference type="SUPFAM" id="SSF49373">
    <property type="entry name" value="Invasin/intimin cell-adhesion fragments"/>
    <property type="match status" value="1"/>
</dbReference>
<evidence type="ECO:0000313" key="3">
    <source>
        <dbReference type="Proteomes" id="UP000713479"/>
    </source>
</evidence>
<keyword evidence="1" id="KW-0472">Membrane</keyword>
<dbReference type="Gene3D" id="2.60.40.10">
    <property type="entry name" value="Immunoglobulins"/>
    <property type="match status" value="1"/>
</dbReference>
<evidence type="ECO:0000313" key="2">
    <source>
        <dbReference type="EMBL" id="MBE6510921.1"/>
    </source>
</evidence>
<keyword evidence="1" id="KW-0812">Transmembrane</keyword>
<protein>
    <recommendedName>
        <fullName evidence="4">Adhesin-like protein</fullName>
    </recommendedName>
</protein>
<name>A0A8T3VNM6_9EURY</name>